<dbReference type="InterPro" id="IPR001039">
    <property type="entry name" value="MHC_I_a_a1/a2"/>
</dbReference>
<keyword evidence="5" id="KW-1185">Reference proteome</keyword>
<proteinExistence type="inferred from homology"/>
<dbReference type="GO" id="GO:0009897">
    <property type="term" value="C:external side of plasma membrane"/>
    <property type="evidence" value="ECO:0007669"/>
    <property type="project" value="TreeGrafter"/>
</dbReference>
<feature type="domain" description="MHC class I-like antigen recognition-like" evidence="3">
    <location>
        <begin position="21"/>
        <end position="154"/>
    </location>
</feature>
<dbReference type="InterPro" id="IPR011161">
    <property type="entry name" value="MHC_I-like_Ag-recog"/>
</dbReference>
<dbReference type="PRINTS" id="PR01638">
    <property type="entry name" value="MHCCLASSI"/>
</dbReference>
<dbReference type="Gene3D" id="3.30.500.10">
    <property type="entry name" value="MHC class I-like antigen recognition-like"/>
    <property type="match status" value="1"/>
</dbReference>
<reference evidence="4" key="1">
    <citation type="journal article" date="2023" name="Science">
        <title>Genome structures resolve the early diversification of teleost fishes.</title>
        <authorList>
            <person name="Parey E."/>
            <person name="Louis A."/>
            <person name="Montfort J."/>
            <person name="Bouchez O."/>
            <person name="Roques C."/>
            <person name="Iampietro C."/>
            <person name="Lluch J."/>
            <person name="Castinel A."/>
            <person name="Donnadieu C."/>
            <person name="Desvignes T."/>
            <person name="Floi Bucao C."/>
            <person name="Jouanno E."/>
            <person name="Wen M."/>
            <person name="Mejri S."/>
            <person name="Dirks R."/>
            <person name="Jansen H."/>
            <person name="Henkel C."/>
            <person name="Chen W.J."/>
            <person name="Zahm M."/>
            <person name="Cabau C."/>
            <person name="Klopp C."/>
            <person name="Thompson A.W."/>
            <person name="Robinson-Rechavi M."/>
            <person name="Braasch I."/>
            <person name="Lecointre G."/>
            <person name="Bobe J."/>
            <person name="Postlethwait J.H."/>
            <person name="Berthelot C."/>
            <person name="Roest Crollius H."/>
            <person name="Guiguen Y."/>
        </authorList>
    </citation>
    <scope>NUCLEOTIDE SEQUENCE</scope>
    <source>
        <strain evidence="4">NC1722</strain>
    </source>
</reference>
<dbReference type="InterPro" id="IPR011162">
    <property type="entry name" value="MHC_I/II-like_Ag-recog"/>
</dbReference>
<keyword evidence="1" id="KW-0325">Glycoprotein</keyword>
<evidence type="ECO:0000256" key="1">
    <source>
        <dbReference type="ARBA" id="ARBA00023180"/>
    </source>
</evidence>
<protein>
    <recommendedName>
        <fullName evidence="3">MHC class I-like antigen recognition-like domain-containing protein</fullName>
    </recommendedName>
</protein>
<accession>A0AAD7R0H7</accession>
<dbReference type="GO" id="GO:0006955">
    <property type="term" value="P:immune response"/>
    <property type="evidence" value="ECO:0007669"/>
    <property type="project" value="TreeGrafter"/>
</dbReference>
<dbReference type="SUPFAM" id="SSF54452">
    <property type="entry name" value="MHC antigen-recognition domain"/>
    <property type="match status" value="1"/>
</dbReference>
<dbReference type="EMBL" id="JAINUG010002325">
    <property type="protein sequence ID" value="KAJ8349235.1"/>
    <property type="molecule type" value="Genomic_DNA"/>
</dbReference>
<comment type="similarity">
    <text evidence="2">Belongs to the MHC class I family.</text>
</comment>
<evidence type="ECO:0000313" key="5">
    <source>
        <dbReference type="Proteomes" id="UP001221898"/>
    </source>
</evidence>
<evidence type="ECO:0000259" key="3">
    <source>
        <dbReference type="Pfam" id="PF00129"/>
    </source>
</evidence>
<dbReference type="Proteomes" id="UP001221898">
    <property type="component" value="Unassembled WGS sequence"/>
</dbReference>
<dbReference type="PANTHER" id="PTHR16675:SF237">
    <property type="entry name" value="MHC CLASS I ANTIGEN TRANSCRIPT VARIANT 1-RELATED"/>
    <property type="match status" value="1"/>
</dbReference>
<dbReference type="InterPro" id="IPR050208">
    <property type="entry name" value="MHC_class-I_related"/>
</dbReference>
<dbReference type="InterPro" id="IPR037055">
    <property type="entry name" value="MHC_I-like_Ag-recog_sf"/>
</dbReference>
<dbReference type="PANTHER" id="PTHR16675">
    <property type="entry name" value="MHC CLASS I-RELATED"/>
    <property type="match status" value="1"/>
</dbReference>
<dbReference type="AlphaFoldDB" id="A0AAD7R0H7"/>
<dbReference type="GO" id="GO:0005615">
    <property type="term" value="C:extracellular space"/>
    <property type="evidence" value="ECO:0007669"/>
    <property type="project" value="TreeGrafter"/>
</dbReference>
<gene>
    <name evidence="4" type="ORF">AAFF_G00175830</name>
</gene>
<name>A0AAD7R0H7_9TELE</name>
<dbReference type="FunFam" id="3.30.500.10:FF:000001">
    <property type="entry name" value="H-2 class I histocompatibility antigen, alpha chain"/>
    <property type="match status" value="1"/>
</dbReference>
<comment type="caution">
    <text evidence="4">The sequence shown here is derived from an EMBL/GenBank/DDBJ whole genome shotgun (WGS) entry which is preliminary data.</text>
</comment>
<feature type="non-terminal residue" evidence="4">
    <location>
        <position position="160"/>
    </location>
</feature>
<organism evidence="4 5">
    <name type="scientific">Aldrovandia affinis</name>
    <dbReference type="NCBI Taxonomy" id="143900"/>
    <lineage>
        <taxon>Eukaryota</taxon>
        <taxon>Metazoa</taxon>
        <taxon>Chordata</taxon>
        <taxon>Craniata</taxon>
        <taxon>Vertebrata</taxon>
        <taxon>Euteleostomi</taxon>
        <taxon>Actinopterygii</taxon>
        <taxon>Neopterygii</taxon>
        <taxon>Teleostei</taxon>
        <taxon>Notacanthiformes</taxon>
        <taxon>Halosauridae</taxon>
        <taxon>Aldrovandia</taxon>
    </lineage>
</organism>
<evidence type="ECO:0000256" key="2">
    <source>
        <dbReference type="RuleBase" id="RU004439"/>
    </source>
</evidence>
<evidence type="ECO:0000313" key="4">
    <source>
        <dbReference type="EMBL" id="KAJ8349235.1"/>
    </source>
</evidence>
<sequence>MEILEQLGFMLYSIHATSAITHSLQYFYTGVTAGTDFPEYTLVGLVDDEPFECYNSTIKKMSPKTEWMEKNEGEDYWNTQTQRQIGEQQTYKANVVVAMQRFNQTEGLHVYQTMSGCEWDDETGITDGFWNHGYDGEDFLVFDLNNTRWISASPQGIYIA</sequence>
<dbReference type="Pfam" id="PF00129">
    <property type="entry name" value="MHC_I"/>
    <property type="match status" value="1"/>
</dbReference>